<evidence type="ECO:0000313" key="2">
    <source>
        <dbReference type="Proteomes" id="UP001056120"/>
    </source>
</evidence>
<reference evidence="2" key="1">
    <citation type="journal article" date="2022" name="Mol. Ecol. Resour.">
        <title>The genomes of chicory, endive, great burdock and yacon provide insights into Asteraceae palaeo-polyploidization history and plant inulin production.</title>
        <authorList>
            <person name="Fan W."/>
            <person name="Wang S."/>
            <person name="Wang H."/>
            <person name="Wang A."/>
            <person name="Jiang F."/>
            <person name="Liu H."/>
            <person name="Zhao H."/>
            <person name="Xu D."/>
            <person name="Zhang Y."/>
        </authorList>
    </citation>
    <scope>NUCLEOTIDE SEQUENCE [LARGE SCALE GENOMIC DNA]</scope>
    <source>
        <strain evidence="2">cv. Yunnan</strain>
    </source>
</reference>
<comment type="caution">
    <text evidence="1">The sequence shown here is derived from an EMBL/GenBank/DDBJ whole genome shotgun (WGS) entry which is preliminary data.</text>
</comment>
<reference evidence="1 2" key="2">
    <citation type="journal article" date="2022" name="Mol. Ecol. Resour.">
        <title>The genomes of chicory, endive, great burdock and yacon provide insights into Asteraceae paleo-polyploidization history and plant inulin production.</title>
        <authorList>
            <person name="Fan W."/>
            <person name="Wang S."/>
            <person name="Wang H."/>
            <person name="Wang A."/>
            <person name="Jiang F."/>
            <person name="Liu H."/>
            <person name="Zhao H."/>
            <person name="Xu D."/>
            <person name="Zhang Y."/>
        </authorList>
    </citation>
    <scope>NUCLEOTIDE SEQUENCE [LARGE SCALE GENOMIC DNA]</scope>
    <source>
        <strain evidence="2">cv. Yunnan</strain>
        <tissue evidence="1">Leaves</tissue>
    </source>
</reference>
<proteinExistence type="predicted"/>
<gene>
    <name evidence="1" type="ORF">L1987_54336</name>
</gene>
<name>A0ACB9E760_9ASTR</name>
<dbReference type="Proteomes" id="UP001056120">
    <property type="component" value="Linkage Group LG18"/>
</dbReference>
<accession>A0ACB9E760</accession>
<organism evidence="1 2">
    <name type="scientific">Smallanthus sonchifolius</name>
    <dbReference type="NCBI Taxonomy" id="185202"/>
    <lineage>
        <taxon>Eukaryota</taxon>
        <taxon>Viridiplantae</taxon>
        <taxon>Streptophyta</taxon>
        <taxon>Embryophyta</taxon>
        <taxon>Tracheophyta</taxon>
        <taxon>Spermatophyta</taxon>
        <taxon>Magnoliopsida</taxon>
        <taxon>eudicotyledons</taxon>
        <taxon>Gunneridae</taxon>
        <taxon>Pentapetalae</taxon>
        <taxon>asterids</taxon>
        <taxon>campanulids</taxon>
        <taxon>Asterales</taxon>
        <taxon>Asteraceae</taxon>
        <taxon>Asteroideae</taxon>
        <taxon>Heliantheae alliance</taxon>
        <taxon>Millerieae</taxon>
        <taxon>Smallanthus</taxon>
    </lineage>
</organism>
<protein>
    <submittedName>
        <fullName evidence="1">Uncharacterized protein</fullName>
    </submittedName>
</protein>
<evidence type="ECO:0000313" key="1">
    <source>
        <dbReference type="EMBL" id="KAI3754551.1"/>
    </source>
</evidence>
<dbReference type="EMBL" id="CM042035">
    <property type="protein sequence ID" value="KAI3754551.1"/>
    <property type="molecule type" value="Genomic_DNA"/>
</dbReference>
<sequence>MHTSSKLKSEFIKKWVKGLQICCSSKKNMDFLERKKKIKLCADIALACAKNSTSWSIALISEAKKHDENKTLVDNLLRPESQIKPQKTNHQMCASHKRVRSKKILKKSHHVCQRMKKMGPPKSNIATYIAKRLVKKRTQVLKRLVPGGESMDEFSLIEEALDYILSLKVQVDVMRTLANATEVLNQSDSSIFD</sequence>
<keyword evidence="2" id="KW-1185">Reference proteome</keyword>